<evidence type="ECO:0000313" key="5">
    <source>
        <dbReference type="Proteomes" id="UP000272942"/>
    </source>
</evidence>
<evidence type="ECO:0000256" key="1">
    <source>
        <dbReference type="ARBA" id="ARBA00022614"/>
    </source>
</evidence>
<dbReference type="AlphaFoldDB" id="A0A183AGP9"/>
<dbReference type="SUPFAM" id="SSF52058">
    <property type="entry name" value="L domain-like"/>
    <property type="match status" value="1"/>
</dbReference>
<organism evidence="6">
    <name type="scientific">Echinostoma caproni</name>
    <dbReference type="NCBI Taxonomy" id="27848"/>
    <lineage>
        <taxon>Eukaryota</taxon>
        <taxon>Metazoa</taxon>
        <taxon>Spiralia</taxon>
        <taxon>Lophotrochozoa</taxon>
        <taxon>Platyhelminthes</taxon>
        <taxon>Trematoda</taxon>
        <taxon>Digenea</taxon>
        <taxon>Plagiorchiida</taxon>
        <taxon>Echinostomata</taxon>
        <taxon>Echinostomatoidea</taxon>
        <taxon>Echinostomatidae</taxon>
        <taxon>Echinostoma</taxon>
    </lineage>
</organism>
<dbReference type="InterPro" id="IPR032675">
    <property type="entry name" value="LRR_dom_sf"/>
</dbReference>
<reference evidence="4 5" key="2">
    <citation type="submission" date="2018-11" db="EMBL/GenBank/DDBJ databases">
        <authorList>
            <consortium name="Pathogen Informatics"/>
        </authorList>
    </citation>
    <scope>NUCLEOTIDE SEQUENCE [LARGE SCALE GENOMIC DNA]</scope>
    <source>
        <strain evidence="4 5">Egypt</strain>
    </source>
</reference>
<proteinExistence type="predicted"/>
<keyword evidence="2" id="KW-0677">Repeat</keyword>
<keyword evidence="5" id="KW-1185">Reference proteome</keyword>
<reference evidence="6" key="1">
    <citation type="submission" date="2016-06" db="UniProtKB">
        <authorList>
            <consortium name="WormBaseParasite"/>
        </authorList>
    </citation>
    <scope>IDENTIFICATION</scope>
</reference>
<evidence type="ECO:0000313" key="4">
    <source>
        <dbReference type="EMBL" id="VDP77490.1"/>
    </source>
</evidence>
<dbReference type="Gene3D" id="3.80.10.10">
    <property type="entry name" value="Ribonuclease Inhibitor"/>
    <property type="match status" value="2"/>
</dbReference>
<dbReference type="OrthoDB" id="1394818at2759"/>
<dbReference type="InterPro" id="IPR003591">
    <property type="entry name" value="Leu-rich_rpt_typical-subtyp"/>
</dbReference>
<gene>
    <name evidence="4" type="ORF">ECPE_LOCUS6134</name>
</gene>
<dbReference type="InterPro" id="IPR001611">
    <property type="entry name" value="Leu-rich_rpt"/>
</dbReference>
<keyword evidence="1" id="KW-0433">Leucine-rich repeat</keyword>
<dbReference type="PROSITE" id="PS51450">
    <property type="entry name" value="LRR"/>
    <property type="match status" value="1"/>
</dbReference>
<dbReference type="PANTHER" id="PTHR48051">
    <property type="match status" value="1"/>
</dbReference>
<evidence type="ECO:0000259" key="3">
    <source>
        <dbReference type="Pfam" id="PF23598"/>
    </source>
</evidence>
<dbReference type="GO" id="GO:0005737">
    <property type="term" value="C:cytoplasm"/>
    <property type="evidence" value="ECO:0007669"/>
    <property type="project" value="TreeGrafter"/>
</dbReference>
<dbReference type="InterPro" id="IPR050216">
    <property type="entry name" value="LRR_domain-containing"/>
</dbReference>
<feature type="domain" description="Disease resistance R13L4/SHOC-2-like LRR" evidence="3">
    <location>
        <begin position="157"/>
        <end position="232"/>
    </location>
</feature>
<dbReference type="PANTHER" id="PTHR48051:SF1">
    <property type="entry name" value="RAS SUPPRESSOR PROTEIN 1"/>
    <property type="match status" value="1"/>
</dbReference>
<dbReference type="EMBL" id="UZAN01043077">
    <property type="protein sequence ID" value="VDP77490.1"/>
    <property type="molecule type" value="Genomic_DNA"/>
</dbReference>
<protein>
    <submittedName>
        <fullName evidence="6">Leucine-rich repeat domain-containing protein</fullName>
    </submittedName>
</protein>
<evidence type="ECO:0000256" key="2">
    <source>
        <dbReference type="ARBA" id="ARBA00022737"/>
    </source>
</evidence>
<sequence length="257" mass="29802">MTCGSLRLYIENDDPDYPGMKKLKLQGKDLEVVPEELFMLKDLEVLYMSPERQPSLSFKMSELPPDIGTFTEQLDLRRTFDHSLYIISGVLVNLRVLLLDTNELSYLPEELGNLRYLEKLSVSNNRLRQLPKRLSELKRLRTLHLANNLFADFPKPVLKMRQLEFLDLCSNQIDTLPEEIKYLDQLETLLLFDNRLSELPAEIGNLERLRCLWIGDNYLENLPHSFVELQELIWSPLLCPSVTVDGNPLTYPPPKAS</sequence>
<name>A0A183AGP9_9TREM</name>
<dbReference type="InterPro" id="IPR055414">
    <property type="entry name" value="LRR_R13L4/SHOC2-like"/>
</dbReference>
<dbReference type="WBParaSite" id="ECPE_0000614701-mRNA-1">
    <property type="protein sequence ID" value="ECPE_0000614701-mRNA-1"/>
    <property type="gene ID" value="ECPE_0000614701"/>
</dbReference>
<dbReference type="Proteomes" id="UP000272942">
    <property type="component" value="Unassembled WGS sequence"/>
</dbReference>
<dbReference type="Pfam" id="PF23598">
    <property type="entry name" value="LRR_14"/>
    <property type="match status" value="1"/>
</dbReference>
<accession>A0A183AGP9</accession>
<dbReference type="SMART" id="SM00369">
    <property type="entry name" value="LRR_TYP"/>
    <property type="match status" value="5"/>
</dbReference>
<evidence type="ECO:0000313" key="6">
    <source>
        <dbReference type="WBParaSite" id="ECPE_0000614701-mRNA-1"/>
    </source>
</evidence>